<keyword evidence="2" id="KW-1185">Reference proteome</keyword>
<name>A0A238C488_9BILA</name>
<evidence type="ECO:0000313" key="2">
    <source>
        <dbReference type="Proteomes" id="UP000242913"/>
    </source>
</evidence>
<dbReference type="EMBL" id="KZ269979">
    <property type="protein sequence ID" value="OZC11718.1"/>
    <property type="molecule type" value="Genomic_DNA"/>
</dbReference>
<accession>A0A238C488</accession>
<proteinExistence type="predicted"/>
<dbReference type="Proteomes" id="UP000242913">
    <property type="component" value="Unassembled WGS sequence"/>
</dbReference>
<dbReference type="AlphaFoldDB" id="A0A238C488"/>
<gene>
    <name evidence="1" type="ORF">X798_00898</name>
</gene>
<evidence type="ECO:0000313" key="1">
    <source>
        <dbReference type="EMBL" id="OZC11718.1"/>
    </source>
</evidence>
<reference evidence="1 2" key="1">
    <citation type="submission" date="2015-12" db="EMBL/GenBank/DDBJ databases">
        <title>Draft genome of the nematode, Onchocerca flexuosa.</title>
        <authorList>
            <person name="Mitreva M."/>
        </authorList>
    </citation>
    <scope>NUCLEOTIDE SEQUENCE [LARGE SCALE GENOMIC DNA]</scope>
    <source>
        <strain evidence="1">Red Deer</strain>
    </source>
</reference>
<sequence length="112" mass="12762">MGKTLPQQSKIVSRIVNVLAKRHAKDPIWNMYNERNQITLPKLRYRNQSTALIALYFKKPSVLIIAAPHYISANALSIIIPRQKFLSGNNGITIACTLQIPSNQFRIILKYT</sequence>
<protein>
    <submittedName>
        <fullName evidence="1">Uncharacterized protein</fullName>
    </submittedName>
</protein>
<organism evidence="1 2">
    <name type="scientific">Onchocerca flexuosa</name>
    <dbReference type="NCBI Taxonomy" id="387005"/>
    <lineage>
        <taxon>Eukaryota</taxon>
        <taxon>Metazoa</taxon>
        <taxon>Ecdysozoa</taxon>
        <taxon>Nematoda</taxon>
        <taxon>Chromadorea</taxon>
        <taxon>Rhabditida</taxon>
        <taxon>Spirurina</taxon>
        <taxon>Spiruromorpha</taxon>
        <taxon>Filarioidea</taxon>
        <taxon>Onchocercidae</taxon>
        <taxon>Onchocerca</taxon>
    </lineage>
</organism>